<dbReference type="Proteomes" id="UP000006804">
    <property type="component" value="Chromosome"/>
</dbReference>
<proteinExistence type="predicted"/>
<dbReference type="PATRIC" id="fig|688269.3.peg.2020"/>
<dbReference type="EMBL" id="CP002351">
    <property type="protein sequence ID" value="AEH51999.1"/>
    <property type="molecule type" value="Genomic_DNA"/>
</dbReference>
<accession>F7YWL7</accession>
<dbReference type="KEGG" id="tta:Theth_1959"/>
<gene>
    <name evidence="2" type="ORF">Theth_1959</name>
</gene>
<evidence type="ECO:0000313" key="3">
    <source>
        <dbReference type="Proteomes" id="UP000006804"/>
    </source>
</evidence>
<name>F7YWL7_9THEM</name>
<keyword evidence="1" id="KW-1133">Transmembrane helix</keyword>
<dbReference type="OrthoDB" id="48470at2"/>
<organism evidence="2 3">
    <name type="scientific">Pseudothermotoga thermarum DSM 5069</name>
    <dbReference type="NCBI Taxonomy" id="688269"/>
    <lineage>
        <taxon>Bacteria</taxon>
        <taxon>Thermotogati</taxon>
        <taxon>Thermotogota</taxon>
        <taxon>Thermotogae</taxon>
        <taxon>Thermotogales</taxon>
        <taxon>Thermotogaceae</taxon>
        <taxon>Pseudothermotoga</taxon>
    </lineage>
</organism>
<evidence type="ECO:0000256" key="1">
    <source>
        <dbReference type="SAM" id="Phobius"/>
    </source>
</evidence>
<reference evidence="2 3" key="1">
    <citation type="submission" date="2010-11" db="EMBL/GenBank/DDBJ databases">
        <title>The complete genome of Thermotoga thermarum DSM 5069.</title>
        <authorList>
            <consortium name="US DOE Joint Genome Institute (JGI-PGF)"/>
            <person name="Lucas S."/>
            <person name="Copeland A."/>
            <person name="Lapidus A."/>
            <person name="Bruce D."/>
            <person name="Goodwin L."/>
            <person name="Pitluck S."/>
            <person name="Kyrpides N."/>
            <person name="Mavromatis K."/>
            <person name="Ivanova N."/>
            <person name="Zeytun A."/>
            <person name="Brettin T."/>
            <person name="Detter J.C."/>
            <person name="Tapia R."/>
            <person name="Han C."/>
            <person name="Land M."/>
            <person name="Hauser L."/>
            <person name="Markowitz V."/>
            <person name="Cheng J.-F."/>
            <person name="Hugenholtz P."/>
            <person name="Woyke T."/>
            <person name="Wu D."/>
            <person name="Spring S."/>
            <person name="Schroeder M."/>
            <person name="Brambilla E."/>
            <person name="Klenk H.-P."/>
            <person name="Eisen J.A."/>
        </authorList>
    </citation>
    <scope>NUCLEOTIDE SEQUENCE [LARGE SCALE GENOMIC DNA]</scope>
    <source>
        <strain evidence="2 3">DSM 5069</strain>
    </source>
</reference>
<dbReference type="RefSeq" id="WP_013933206.1">
    <property type="nucleotide sequence ID" value="NC_015707.1"/>
</dbReference>
<sequence length="175" mass="20303" precursor="true">MYFALVLITAGVLLIFFGAKVFFGVLFIGIGFYVLAWILKLHLRAEKRSKKAAEEIQKRLKHKLTKEDLEWLMAFVKSPVGKKILMQVEEEQVQKPVRISISIPISLALFLKPILKTSSTFIWKFLKNKHEIFEDYQQFKTVLEIFLDALDELMTYSGDFIRIESQGTFVRIGIV</sequence>
<feature type="transmembrane region" description="Helical" evidence="1">
    <location>
        <begin position="6"/>
        <end position="39"/>
    </location>
</feature>
<dbReference type="AlphaFoldDB" id="F7YWL7"/>
<keyword evidence="3" id="KW-1185">Reference proteome</keyword>
<keyword evidence="1" id="KW-0812">Transmembrane</keyword>
<dbReference type="HOGENOM" id="CLU_1553952_0_0_0"/>
<protein>
    <submittedName>
        <fullName evidence="2">Uncharacterized protein</fullName>
    </submittedName>
</protein>
<evidence type="ECO:0000313" key="2">
    <source>
        <dbReference type="EMBL" id="AEH51999.1"/>
    </source>
</evidence>
<dbReference type="eggNOG" id="ENOG502ZS5E">
    <property type="taxonomic scope" value="Bacteria"/>
</dbReference>
<dbReference type="STRING" id="688269.Theth_1959"/>
<keyword evidence="1" id="KW-0472">Membrane</keyword>